<dbReference type="InterPro" id="IPR013324">
    <property type="entry name" value="RNA_pol_sigma_r3/r4-like"/>
</dbReference>
<evidence type="ECO:0000259" key="7">
    <source>
        <dbReference type="Pfam" id="PF04545"/>
    </source>
</evidence>
<accession>A0A6L6XMR2</accession>
<dbReference type="Gene3D" id="1.20.140.160">
    <property type="match status" value="1"/>
</dbReference>
<dbReference type="SUPFAM" id="SSF88946">
    <property type="entry name" value="Sigma2 domain of RNA polymerase sigma factors"/>
    <property type="match status" value="1"/>
</dbReference>
<evidence type="ECO:0000313" key="8">
    <source>
        <dbReference type="EMBL" id="MVQ48142.1"/>
    </source>
</evidence>
<evidence type="ECO:0000259" key="6">
    <source>
        <dbReference type="Pfam" id="PF04542"/>
    </source>
</evidence>
<gene>
    <name evidence="8" type="ORF">GON03_03040</name>
</gene>
<dbReference type="InterPro" id="IPR007627">
    <property type="entry name" value="RNA_pol_sigma70_r2"/>
</dbReference>
<evidence type="ECO:0000256" key="1">
    <source>
        <dbReference type="ARBA" id="ARBA00023015"/>
    </source>
</evidence>
<dbReference type="EMBL" id="WSEK01000004">
    <property type="protein sequence ID" value="MVQ48142.1"/>
    <property type="molecule type" value="Genomic_DNA"/>
</dbReference>
<evidence type="ECO:0000256" key="4">
    <source>
        <dbReference type="ARBA" id="ARBA00023163"/>
    </source>
</evidence>
<dbReference type="SUPFAM" id="SSF88659">
    <property type="entry name" value="Sigma3 and sigma4 domains of RNA polymerase sigma factors"/>
    <property type="match status" value="2"/>
</dbReference>
<proteinExistence type="predicted"/>
<dbReference type="InterPro" id="IPR007630">
    <property type="entry name" value="RNA_pol_sigma70_r4"/>
</dbReference>
<dbReference type="CDD" id="cd06171">
    <property type="entry name" value="Sigma70_r4"/>
    <property type="match status" value="1"/>
</dbReference>
<dbReference type="GO" id="GO:0006352">
    <property type="term" value="P:DNA-templated transcription initiation"/>
    <property type="evidence" value="ECO:0007669"/>
    <property type="project" value="InterPro"/>
</dbReference>
<evidence type="ECO:0000256" key="2">
    <source>
        <dbReference type="ARBA" id="ARBA00023082"/>
    </source>
</evidence>
<dbReference type="GO" id="GO:0003677">
    <property type="term" value="F:DNA binding"/>
    <property type="evidence" value="ECO:0007669"/>
    <property type="project" value="UniProtKB-KW"/>
</dbReference>
<dbReference type="InterPro" id="IPR000943">
    <property type="entry name" value="RNA_pol_sigma70"/>
</dbReference>
<name>A0A6L6XMR2_9ACTN</name>
<dbReference type="Pfam" id="PF04545">
    <property type="entry name" value="Sigma70_r4"/>
    <property type="match status" value="1"/>
</dbReference>
<dbReference type="Pfam" id="PF04542">
    <property type="entry name" value="Sigma70_r2"/>
    <property type="match status" value="1"/>
</dbReference>
<keyword evidence="1" id="KW-0805">Transcription regulation</keyword>
<keyword evidence="2" id="KW-0731">Sigma factor</keyword>
<dbReference type="Gene3D" id="1.20.120.1810">
    <property type="match status" value="1"/>
</dbReference>
<dbReference type="Pfam" id="PF04539">
    <property type="entry name" value="Sigma70_r3"/>
    <property type="match status" value="1"/>
</dbReference>
<feature type="domain" description="RNA polymerase sigma-70 region 4" evidence="7">
    <location>
        <begin position="227"/>
        <end position="272"/>
    </location>
</feature>
<dbReference type="InterPro" id="IPR007624">
    <property type="entry name" value="RNA_pol_sigma70_r3"/>
</dbReference>
<dbReference type="PRINTS" id="PR00046">
    <property type="entry name" value="SIGMA70FCT"/>
</dbReference>
<evidence type="ECO:0000259" key="5">
    <source>
        <dbReference type="Pfam" id="PF04539"/>
    </source>
</evidence>
<dbReference type="GO" id="GO:0016987">
    <property type="term" value="F:sigma factor activity"/>
    <property type="evidence" value="ECO:0007669"/>
    <property type="project" value="UniProtKB-KW"/>
</dbReference>
<dbReference type="NCBIfam" id="TIGR02937">
    <property type="entry name" value="sigma70-ECF"/>
    <property type="match status" value="1"/>
</dbReference>
<organism evidence="8 9">
    <name type="scientific">Nocardioides agri</name>
    <dbReference type="NCBI Taxonomy" id="2682843"/>
    <lineage>
        <taxon>Bacteria</taxon>
        <taxon>Bacillati</taxon>
        <taxon>Actinomycetota</taxon>
        <taxon>Actinomycetes</taxon>
        <taxon>Propionibacteriales</taxon>
        <taxon>Nocardioidaceae</taxon>
        <taxon>Nocardioides</taxon>
    </lineage>
</organism>
<dbReference type="AlphaFoldDB" id="A0A6L6XMR2"/>
<keyword evidence="4" id="KW-0804">Transcription</keyword>
<dbReference type="InterPro" id="IPR013325">
    <property type="entry name" value="RNA_pol_sigma_r2"/>
</dbReference>
<protein>
    <submittedName>
        <fullName evidence="8">Sigma-70 family RNA polymerase sigma factor</fullName>
    </submittedName>
</protein>
<keyword evidence="3" id="KW-0238">DNA-binding</keyword>
<dbReference type="PANTHER" id="PTHR30385">
    <property type="entry name" value="SIGMA FACTOR F FLAGELLAR"/>
    <property type="match status" value="1"/>
</dbReference>
<keyword evidence="9" id="KW-1185">Reference proteome</keyword>
<dbReference type="InterPro" id="IPR014284">
    <property type="entry name" value="RNA_pol_sigma-70_dom"/>
</dbReference>
<evidence type="ECO:0000313" key="9">
    <source>
        <dbReference type="Proteomes" id="UP000473525"/>
    </source>
</evidence>
<sequence>MGVAVTTTTTLLRPLAAEELHSSDCGLTRPERAEQTAVLLRAAHETTDPDEALRLRARAVLINRGVAEAVARRYRHRGIADDDLNQVAYEGLTKAIARFDPDLRNDLLTFAVPTIRGELQRYFRDQGWTVRPPRRVQEVQGHANAAIRDLEQSLGREPTEAEVAAELDITVEEYGEAMAALGCFRPASLDLPVGTDTATLGDLLPDEQEEEHDASDARVMLAPVVRRLSERDRRILYLRFFEDRTQAEIGDDLGVTQMQVSRLLSRILEDLRDHLEETG</sequence>
<dbReference type="PANTHER" id="PTHR30385:SF4">
    <property type="entry name" value="RNA POLYMERASE SIGMA-E FACTOR"/>
    <property type="match status" value="1"/>
</dbReference>
<feature type="domain" description="RNA polymerase sigma-70 region 2" evidence="6">
    <location>
        <begin position="67"/>
        <end position="129"/>
    </location>
</feature>
<feature type="domain" description="RNA polymerase sigma-70 region 3" evidence="5">
    <location>
        <begin position="143"/>
        <end position="210"/>
    </location>
</feature>
<comment type="caution">
    <text evidence="8">The sequence shown here is derived from an EMBL/GenBank/DDBJ whole genome shotgun (WGS) entry which is preliminary data.</text>
</comment>
<dbReference type="Proteomes" id="UP000473525">
    <property type="component" value="Unassembled WGS sequence"/>
</dbReference>
<evidence type="ECO:0000256" key="3">
    <source>
        <dbReference type="ARBA" id="ARBA00023125"/>
    </source>
</evidence>
<reference evidence="8 9" key="1">
    <citation type="submission" date="2019-12" db="EMBL/GenBank/DDBJ databases">
        <authorList>
            <person name="Huq M.A."/>
        </authorList>
    </citation>
    <scope>NUCLEOTIDE SEQUENCE [LARGE SCALE GENOMIC DNA]</scope>
    <source>
        <strain evidence="8 9">MAH-18</strain>
    </source>
</reference>